<dbReference type="RefSeq" id="WP_187243251.1">
    <property type="nucleotide sequence ID" value="NZ_BAAAOK010000071.1"/>
</dbReference>
<evidence type="ECO:0000256" key="1">
    <source>
        <dbReference type="ARBA" id="ARBA00023015"/>
    </source>
</evidence>
<evidence type="ECO:0000256" key="3">
    <source>
        <dbReference type="ARBA" id="ARBA00023163"/>
    </source>
</evidence>
<keyword evidence="7" id="KW-1185">Reference proteome</keyword>
<evidence type="ECO:0000313" key="7">
    <source>
        <dbReference type="Proteomes" id="UP000805614"/>
    </source>
</evidence>
<dbReference type="InterPro" id="IPR036271">
    <property type="entry name" value="Tet_transcr_reg_TetR-rel_C_sf"/>
</dbReference>
<dbReference type="PROSITE" id="PS50977">
    <property type="entry name" value="HTH_TETR_2"/>
    <property type="match status" value="1"/>
</dbReference>
<feature type="domain" description="HTH tetR-type" evidence="5">
    <location>
        <begin position="13"/>
        <end position="73"/>
    </location>
</feature>
<proteinExistence type="predicted"/>
<organism evidence="6 7">
    <name type="scientific">Actinomadura alba</name>
    <dbReference type="NCBI Taxonomy" id="406431"/>
    <lineage>
        <taxon>Bacteria</taxon>
        <taxon>Bacillati</taxon>
        <taxon>Actinomycetota</taxon>
        <taxon>Actinomycetes</taxon>
        <taxon>Streptosporangiales</taxon>
        <taxon>Thermomonosporaceae</taxon>
        <taxon>Actinomadura</taxon>
    </lineage>
</organism>
<dbReference type="Proteomes" id="UP000805614">
    <property type="component" value="Unassembled WGS sequence"/>
</dbReference>
<evidence type="ECO:0000259" key="5">
    <source>
        <dbReference type="PROSITE" id="PS50977"/>
    </source>
</evidence>
<dbReference type="InterPro" id="IPR050109">
    <property type="entry name" value="HTH-type_TetR-like_transc_reg"/>
</dbReference>
<keyword evidence="2 4" id="KW-0238">DNA-binding</keyword>
<evidence type="ECO:0000256" key="2">
    <source>
        <dbReference type="ARBA" id="ARBA00023125"/>
    </source>
</evidence>
<dbReference type="PRINTS" id="PR00455">
    <property type="entry name" value="HTHTETR"/>
</dbReference>
<dbReference type="InterPro" id="IPR001647">
    <property type="entry name" value="HTH_TetR"/>
</dbReference>
<evidence type="ECO:0000313" key="6">
    <source>
        <dbReference type="EMBL" id="MBC6466246.1"/>
    </source>
</evidence>
<gene>
    <name evidence="6" type="ORF">HKK74_12145</name>
</gene>
<accession>A0ABR7LN21</accession>
<dbReference type="Gene3D" id="1.10.357.10">
    <property type="entry name" value="Tetracycline Repressor, domain 2"/>
    <property type="match status" value="1"/>
</dbReference>
<keyword evidence="1" id="KW-0805">Transcription regulation</keyword>
<dbReference type="Pfam" id="PF13305">
    <property type="entry name" value="TetR_C_33"/>
    <property type="match status" value="1"/>
</dbReference>
<dbReference type="PANTHER" id="PTHR30055:SF220">
    <property type="entry name" value="TETR-FAMILY REGULATORY PROTEIN"/>
    <property type="match status" value="1"/>
</dbReference>
<dbReference type="Pfam" id="PF00440">
    <property type="entry name" value="TetR_N"/>
    <property type="match status" value="1"/>
</dbReference>
<comment type="caution">
    <text evidence="6">The sequence shown here is derived from an EMBL/GenBank/DDBJ whole genome shotgun (WGS) entry which is preliminary data.</text>
</comment>
<sequence>MPKTSDRGRYHHGDLKEAVLDTAVEVIAEHGLSGFSLAEASRRLGVTVAAPYRHFADRDEVLVALALRAVDRLSAALEAETGEAGEPAGAGKTSAERLADCARGYVRFAAANRSLYLVLLNSTLDKSRYAELQAAGRRIGGVFLEPALELCDKDPAAAQRLVIAVIATTQGYAAMVLDGTFGQGSDAVDAATTQAADAIFALVRGRAALGRP</sequence>
<dbReference type="PANTHER" id="PTHR30055">
    <property type="entry name" value="HTH-TYPE TRANSCRIPTIONAL REGULATOR RUTR"/>
    <property type="match status" value="1"/>
</dbReference>
<dbReference type="SUPFAM" id="SSF48498">
    <property type="entry name" value="Tetracyclin repressor-like, C-terminal domain"/>
    <property type="match status" value="1"/>
</dbReference>
<dbReference type="InterPro" id="IPR025996">
    <property type="entry name" value="MT1864/Rv1816-like_C"/>
</dbReference>
<keyword evidence="3" id="KW-0804">Transcription</keyword>
<dbReference type="EMBL" id="JABVEC010000007">
    <property type="protein sequence ID" value="MBC6466246.1"/>
    <property type="molecule type" value="Genomic_DNA"/>
</dbReference>
<reference evidence="6 7" key="1">
    <citation type="submission" date="2020-06" db="EMBL/GenBank/DDBJ databases">
        <title>Actinomadura xiongansis sp. nov., isolated from soil of Baiyangdian.</title>
        <authorList>
            <person name="Zhang X."/>
        </authorList>
    </citation>
    <scope>NUCLEOTIDE SEQUENCE [LARGE SCALE GENOMIC DNA]</scope>
    <source>
        <strain evidence="6 7">HBUM206468</strain>
    </source>
</reference>
<dbReference type="InterPro" id="IPR009057">
    <property type="entry name" value="Homeodomain-like_sf"/>
</dbReference>
<name>A0ABR7LN21_9ACTN</name>
<dbReference type="SUPFAM" id="SSF46689">
    <property type="entry name" value="Homeodomain-like"/>
    <property type="match status" value="1"/>
</dbReference>
<protein>
    <submittedName>
        <fullName evidence="6">TetR/AcrR family transcriptional regulator</fullName>
    </submittedName>
</protein>
<evidence type="ECO:0000256" key="4">
    <source>
        <dbReference type="PROSITE-ProRule" id="PRU00335"/>
    </source>
</evidence>
<feature type="DNA-binding region" description="H-T-H motif" evidence="4">
    <location>
        <begin position="36"/>
        <end position="55"/>
    </location>
</feature>